<keyword evidence="3" id="KW-0808">Transferase</keyword>
<dbReference type="PANTHER" id="PTHR22916:SF3">
    <property type="entry name" value="UDP-GLCNAC:BETAGAL BETA-1,3-N-ACETYLGLUCOSAMINYLTRANSFERASE-LIKE PROTEIN 1"/>
    <property type="match status" value="1"/>
</dbReference>
<proteinExistence type="inferred from homology"/>
<reference evidence="3 4" key="1">
    <citation type="submission" date="2019-07" db="EMBL/GenBank/DDBJ databases">
        <authorList>
            <person name="Kim J.K."/>
            <person name="Cheong H.-M."/>
            <person name="Choi Y."/>
            <person name="Hwang K.J."/>
            <person name="Lee S."/>
            <person name="Choi C."/>
        </authorList>
    </citation>
    <scope>NUCLEOTIDE SEQUENCE [LARGE SCALE GENOMIC DNA]</scope>
    <source>
        <strain evidence="3 4">KS 22</strain>
    </source>
</reference>
<gene>
    <name evidence="3" type="ORF">FPL14_11090</name>
</gene>
<evidence type="ECO:0000313" key="3">
    <source>
        <dbReference type="EMBL" id="QMV41666.1"/>
    </source>
</evidence>
<dbReference type="Gene3D" id="3.40.50.720">
    <property type="entry name" value="NAD(P)-binding Rossmann-like Domain"/>
    <property type="match status" value="1"/>
</dbReference>
<evidence type="ECO:0000259" key="2">
    <source>
        <dbReference type="Pfam" id="PF00535"/>
    </source>
</evidence>
<dbReference type="SUPFAM" id="SSF53448">
    <property type="entry name" value="Nucleotide-diphospho-sugar transferases"/>
    <property type="match status" value="1"/>
</dbReference>
<dbReference type="EMBL" id="CP041969">
    <property type="protein sequence ID" value="QMV41666.1"/>
    <property type="molecule type" value="Genomic_DNA"/>
</dbReference>
<sequence length="368" mass="42471">MNREDLMSSPVITIITAVFNGEQTIESTLKSVARQTYPNIEYIIVDGGSTDRTMEIVERYESSIAKMISEKDSGVYDAFNKGVRAATGDFVYFLNADDYLYNETTIERIAATINESPEINAIYGNILRVEPVFGIEQVYGREFNANDFIQGYMPPHQALFVKREMFNRYGHFDLNYRSSSDFDFISKLYLNEKERMIYIDETIAVFRLGGLSTHYKTRIIGMRETEQLIFKHFDRNVDLSATEIRNNALFRHWLESILQENKGITAGLKDRKIQRIAIFGTMNTAHYLLKDAKIEGIEVKAFIDNNKYMHDKEINGIRVVPTDWLSDNHSSIDAVIVSLESNNDQFVIKDLENKYGKHLIVLSWKQLI</sequence>
<feature type="domain" description="Glycosyltransferase 2-like" evidence="2">
    <location>
        <begin position="13"/>
        <end position="140"/>
    </location>
</feature>
<comment type="similarity">
    <text evidence="1">Belongs to the glycosyltransferase 2 family.</text>
</comment>
<dbReference type="GO" id="GO:0016758">
    <property type="term" value="F:hexosyltransferase activity"/>
    <property type="evidence" value="ECO:0007669"/>
    <property type="project" value="UniProtKB-ARBA"/>
</dbReference>
<name>A0A7G5BXI2_9BACL</name>
<organism evidence="3 4">
    <name type="scientific">Cohnella cholangitidis</name>
    <dbReference type="NCBI Taxonomy" id="2598458"/>
    <lineage>
        <taxon>Bacteria</taxon>
        <taxon>Bacillati</taxon>
        <taxon>Bacillota</taxon>
        <taxon>Bacilli</taxon>
        <taxon>Bacillales</taxon>
        <taxon>Paenibacillaceae</taxon>
        <taxon>Cohnella</taxon>
    </lineage>
</organism>
<evidence type="ECO:0000256" key="1">
    <source>
        <dbReference type="ARBA" id="ARBA00006739"/>
    </source>
</evidence>
<dbReference type="InterPro" id="IPR001173">
    <property type="entry name" value="Glyco_trans_2-like"/>
</dbReference>
<dbReference type="InterPro" id="IPR029044">
    <property type="entry name" value="Nucleotide-diphossugar_trans"/>
</dbReference>
<accession>A0A7G5BXI2</accession>
<protein>
    <submittedName>
        <fullName evidence="3">Glycosyltransferase</fullName>
    </submittedName>
</protein>
<evidence type="ECO:0000313" key="4">
    <source>
        <dbReference type="Proteomes" id="UP000515679"/>
    </source>
</evidence>
<dbReference type="PANTHER" id="PTHR22916">
    <property type="entry name" value="GLYCOSYLTRANSFERASE"/>
    <property type="match status" value="1"/>
</dbReference>
<dbReference type="AlphaFoldDB" id="A0A7G5BXI2"/>
<keyword evidence="4" id="KW-1185">Reference proteome</keyword>
<dbReference type="Gene3D" id="3.90.550.10">
    <property type="entry name" value="Spore Coat Polysaccharide Biosynthesis Protein SpsA, Chain A"/>
    <property type="match status" value="1"/>
</dbReference>
<dbReference type="Pfam" id="PF00535">
    <property type="entry name" value="Glycos_transf_2"/>
    <property type="match status" value="1"/>
</dbReference>
<dbReference type="Proteomes" id="UP000515679">
    <property type="component" value="Chromosome"/>
</dbReference>
<dbReference type="CDD" id="cd06433">
    <property type="entry name" value="GT_2_WfgS_like"/>
    <property type="match status" value="1"/>
</dbReference>
<dbReference type="KEGG" id="cchl:FPL14_11090"/>